<dbReference type="Proteomes" id="UP001354989">
    <property type="component" value="Chromosome"/>
</dbReference>
<organism evidence="12 13">
    <name type="scientific">Persicobacter psychrovividus</name>
    <dbReference type="NCBI Taxonomy" id="387638"/>
    <lineage>
        <taxon>Bacteria</taxon>
        <taxon>Pseudomonadati</taxon>
        <taxon>Bacteroidota</taxon>
        <taxon>Cytophagia</taxon>
        <taxon>Cytophagales</taxon>
        <taxon>Persicobacteraceae</taxon>
        <taxon>Persicobacter</taxon>
    </lineage>
</organism>
<dbReference type="EMBL" id="AP025292">
    <property type="protein sequence ID" value="BDD00420.1"/>
    <property type="molecule type" value="Genomic_DNA"/>
</dbReference>
<evidence type="ECO:0000256" key="10">
    <source>
        <dbReference type="SAM" id="Coils"/>
    </source>
</evidence>
<dbReference type="InterPro" id="IPR003395">
    <property type="entry name" value="RecF/RecN/SMC_N"/>
</dbReference>
<evidence type="ECO:0000313" key="13">
    <source>
        <dbReference type="Proteomes" id="UP001354989"/>
    </source>
</evidence>
<evidence type="ECO:0000313" key="12">
    <source>
        <dbReference type="EMBL" id="BDD00420.1"/>
    </source>
</evidence>
<dbReference type="PANTHER" id="PTHR11059:SF0">
    <property type="entry name" value="DNA REPAIR PROTEIN RECN"/>
    <property type="match status" value="1"/>
</dbReference>
<evidence type="ECO:0000256" key="5">
    <source>
        <dbReference type="ARBA" id="ARBA00022763"/>
    </source>
</evidence>
<dbReference type="NCBIfam" id="TIGR00634">
    <property type="entry name" value="recN"/>
    <property type="match status" value="1"/>
</dbReference>
<evidence type="ECO:0000256" key="2">
    <source>
        <dbReference type="ARBA" id="ARBA00009441"/>
    </source>
</evidence>
<evidence type="ECO:0000256" key="9">
    <source>
        <dbReference type="PIRNR" id="PIRNR003128"/>
    </source>
</evidence>
<evidence type="ECO:0000256" key="3">
    <source>
        <dbReference type="ARBA" id="ARBA00021315"/>
    </source>
</evidence>
<keyword evidence="13" id="KW-1185">Reference proteome</keyword>
<dbReference type="CDD" id="cd03241">
    <property type="entry name" value="ABC_RecN"/>
    <property type="match status" value="2"/>
</dbReference>
<evidence type="ECO:0000256" key="1">
    <source>
        <dbReference type="ARBA" id="ARBA00003618"/>
    </source>
</evidence>
<reference evidence="12 13" key="1">
    <citation type="submission" date="2021-12" db="EMBL/GenBank/DDBJ databases">
        <title>Genome sequencing of bacteria with rrn-lacking chromosome and rrn-plasmid.</title>
        <authorList>
            <person name="Anda M."/>
            <person name="Iwasaki W."/>
        </authorList>
    </citation>
    <scope>NUCLEOTIDE SEQUENCE [LARGE SCALE GENOMIC DNA]</scope>
    <source>
        <strain evidence="12 13">NBRC 101262</strain>
    </source>
</reference>
<evidence type="ECO:0000256" key="8">
    <source>
        <dbReference type="ARBA" id="ARBA00033408"/>
    </source>
</evidence>
<dbReference type="SUPFAM" id="SSF52540">
    <property type="entry name" value="P-loop containing nucleoside triphosphate hydrolases"/>
    <property type="match status" value="2"/>
</dbReference>
<dbReference type="InterPro" id="IPR027417">
    <property type="entry name" value="P-loop_NTPase"/>
</dbReference>
<evidence type="ECO:0000256" key="7">
    <source>
        <dbReference type="ARBA" id="ARBA00023204"/>
    </source>
</evidence>
<keyword evidence="5 9" id="KW-0227">DNA damage</keyword>
<name>A0ABM7VHH2_9BACT</name>
<keyword evidence="6" id="KW-0067">ATP-binding</keyword>
<evidence type="ECO:0000256" key="6">
    <source>
        <dbReference type="ARBA" id="ARBA00022840"/>
    </source>
</evidence>
<dbReference type="Pfam" id="PF02463">
    <property type="entry name" value="SMC_N"/>
    <property type="match status" value="1"/>
</dbReference>
<gene>
    <name evidence="12" type="primary">recN</name>
    <name evidence="12" type="ORF">PEPS_27000</name>
</gene>
<dbReference type="InterPro" id="IPR004604">
    <property type="entry name" value="DNA_recomb/repair_RecN"/>
</dbReference>
<keyword evidence="10" id="KW-0175">Coiled coil</keyword>
<dbReference type="RefSeq" id="WP_332919423.1">
    <property type="nucleotide sequence ID" value="NZ_AP025292.1"/>
</dbReference>
<dbReference type="PANTHER" id="PTHR11059">
    <property type="entry name" value="DNA REPAIR PROTEIN RECN"/>
    <property type="match status" value="1"/>
</dbReference>
<accession>A0ABM7VHH2</accession>
<feature type="coiled-coil region" evidence="10">
    <location>
        <begin position="318"/>
        <end position="355"/>
    </location>
</feature>
<keyword evidence="4" id="KW-0547">Nucleotide-binding</keyword>
<protein>
    <recommendedName>
        <fullName evidence="3 9">DNA repair protein RecN</fullName>
    </recommendedName>
    <alternativeName>
        <fullName evidence="8 9">Recombination protein N</fullName>
    </alternativeName>
</protein>
<evidence type="ECO:0000259" key="11">
    <source>
        <dbReference type="Pfam" id="PF02463"/>
    </source>
</evidence>
<dbReference type="PIRSF" id="PIRSF003128">
    <property type="entry name" value="RecN"/>
    <property type="match status" value="1"/>
</dbReference>
<feature type="domain" description="RecF/RecN/SMC N-terminal" evidence="11">
    <location>
        <begin position="2"/>
        <end position="507"/>
    </location>
</feature>
<comment type="similarity">
    <text evidence="2 9">Belongs to the RecN family.</text>
</comment>
<comment type="function">
    <text evidence="1 9">May be involved in recombinational repair of damaged DNA.</text>
</comment>
<keyword evidence="7 9" id="KW-0234">DNA repair</keyword>
<evidence type="ECO:0000256" key="4">
    <source>
        <dbReference type="ARBA" id="ARBA00022741"/>
    </source>
</evidence>
<dbReference type="Gene3D" id="3.40.50.300">
    <property type="entry name" value="P-loop containing nucleotide triphosphate hydrolases"/>
    <property type="match status" value="2"/>
</dbReference>
<sequence length="551" mass="62065">MLSHLLIKNYALIQHLAIEPSKALNIVTGETGAGKSIMLGALGLLIGKRADTKVLYDPAQKCIVEGTFDITAYNLKPFFEQYELDYADQTFLRREISPAGKSRAFINDTPVTLEIIRQLGAVLIDIHSQHDTLQLGANTYQLELLDAYAENLELRLTYRKHYKAYRKAKKSFEELRSNAAKIRQEADYHHFLFNELEEMELQDGEQDQLEGQVELVDNAEEIKTKLNGVLQILSRGEASVEDQLSTANNWLTQLTGISTNYQSLRDRLDSCFIELRDIQSELESEEEGVDFDPQEAEMARERLSSIFRLQKKHGVDSLDSLIEIREDLRKKVSTVENLDEELMMAEQAMQQAEKLMLMHADALSQSRLAVIDSFTEEITGLVRVLGMENASMKIDQQTVQATPSGTDEVNLLFSANKGMPHQNLRSTASGGEFSRLMFAVKYVMADKMALPTIIFDEIDTGISGEVALKMVKMMEQMSAGHQLMVITHLPQIASKGAKHYFVYKDHSAEKTISKMKVLDKQERVSEIAKMIGGDKPSASAMKSARELLKKD</sequence>
<proteinExistence type="inferred from homology"/>